<dbReference type="SMART" id="SM00671">
    <property type="entry name" value="SEL1"/>
    <property type="match status" value="2"/>
</dbReference>
<gene>
    <name evidence="1" type="ORF">HAN_2g285</name>
</gene>
<dbReference type="AlphaFoldDB" id="A9BKV2"/>
<evidence type="ECO:0000313" key="1">
    <source>
        <dbReference type="EMBL" id="ABW98107.1"/>
    </source>
</evidence>
<dbReference type="GeneID" id="5739682"/>
<reference evidence="1 2" key="1">
    <citation type="journal article" date="2007" name="Proc. Natl. Acad. Sci. U.S.A.">
        <title>Nucleomorph genome of Hemiselmis andersenii reveals complete intron loss and compaction as a driver of protein structure and function.</title>
        <authorList>
            <person name="Lane C.E."/>
            <person name="van den Heuvel K."/>
            <person name="Kozera C."/>
            <person name="Curtis B.A."/>
            <person name="Parsons B.J."/>
            <person name="Bowman S."/>
            <person name="Archibald J.M."/>
        </authorList>
    </citation>
    <scope>NUCLEOTIDE SEQUENCE [LARGE SCALE GENOMIC DNA]</scope>
    <source>
        <strain evidence="1 2">CCMP644</strain>
    </source>
</reference>
<sequence>MDIVRYSKEGYKRFMQKLSNKKKKLWFALTFILLNFLTWKKVQAHEKSFSSQNQNFGNQESSGKITPEIIGAQKKPLHGWTYKMYPFSKILKAQIKNPIYFNKKKLRWSNKKMLSKSSVFFPFLIEKVSENQKVKSEKNQINFMDLRIDGVYVLNLKKKMNQEKFSIEQKDFGVLQLSNKSSIYNPDSQSSHSVFFSFPETKKMAGFQDLIPFDQLRGFLLQSFSSFSGSFFSKNLLKNKLSSDFKTRKNNLRTFSLLERKKSIIFRKKKFRQKKKFTKKNSKFFLNFLSTKKKDNFSNVEKKLKKKKKFLIKESRPSKKNQRDKIFLKKKQDFVLKRIKISSKKYFPPTISLIKKFSGIKTKDQKKIRKNINRPFGPFSNKTTFTSSKIKNYIKFLSMIKKQKKKISKNKKKFNNNNLLNFRNKKIFKLEKSRKSFPFRNNSFICFKKKFICQKLFYQKRRGNLISNKKKMNKTKSRILKIKKFCFFLSRNEKISSSKNLSRFRNKIGYFNIIHSKESCFFLENKGIFHLANSYLKGKLLPRSFHEALVCLSNASKLGNSEALFQLGNIFFEGKGVGRNKKYSVSFFRSSGKRENKKGLYNSAFMEKRGIGFNSDSLKALHSIGKLETLGRKKKKKTKSSKKSKFSKNFYRFLQKPDETGLLRCYLNSLISFRYFSFPAVILKKAGYIGYLTNLLNRSSTVSSYESAWNLSELFLENRQPFLASKKIEEISNFYPNQKAVSFFGFGQKKNQMTIKLLLLGDSILNNNKKLHFYFLKLYDFFSRYVSAIFSFFYCFSLSSNFDSIFFLSFFMKILVLPFFE</sequence>
<dbReference type="SUPFAM" id="SSF81901">
    <property type="entry name" value="HCP-like"/>
    <property type="match status" value="1"/>
</dbReference>
<dbReference type="InterPro" id="IPR011990">
    <property type="entry name" value="TPR-like_helical_dom_sf"/>
</dbReference>
<dbReference type="Proteomes" id="UP000243127">
    <property type="component" value="Nucleomorph 2"/>
</dbReference>
<organism evidence="1 2">
    <name type="scientific">Hemiselmis andersenii</name>
    <name type="common">Cryptophyte alga</name>
    <dbReference type="NCBI Taxonomy" id="464988"/>
    <lineage>
        <taxon>Eukaryota</taxon>
        <taxon>Cryptophyceae</taxon>
        <taxon>Cryptomonadales</taxon>
        <taxon>Hemiselmidaceae</taxon>
        <taxon>Hemiselmis</taxon>
    </lineage>
</organism>
<dbReference type="Gene3D" id="1.25.40.10">
    <property type="entry name" value="Tetratricopeptide repeat domain"/>
    <property type="match status" value="1"/>
</dbReference>
<protein>
    <submittedName>
        <fullName evidence="1">Uncharacterized protein</fullName>
    </submittedName>
</protein>
<geneLocation type="nucleomorph" evidence="1"/>
<evidence type="ECO:0000313" key="2">
    <source>
        <dbReference type="Proteomes" id="UP000243127"/>
    </source>
</evidence>
<dbReference type="InterPro" id="IPR006597">
    <property type="entry name" value="Sel1-like"/>
</dbReference>
<dbReference type="EMBL" id="CP000882">
    <property type="protein sequence ID" value="ABW98107.1"/>
    <property type="molecule type" value="Genomic_DNA"/>
</dbReference>
<dbReference type="RefSeq" id="XP_001712432.1">
    <property type="nucleotide sequence ID" value="XM_001712380.1"/>
</dbReference>
<keyword evidence="1" id="KW-0542">Nucleomorph</keyword>
<proteinExistence type="predicted"/>
<accession>A9BKV2</accession>
<name>A9BKV2_HEMAN</name>